<sequence>MSFTDSSQIRITGENTISHVQGNQVNINLNAGQAVIKRTKYGQFRQVIHGDMIMLREIHSEEISDWEWEWEYGKVTGMHETQRRTCIVQVYPDRQSKFTAVMYEGEDAEWFWEKEFEKFARTRNPLVAQLFGINRSEIPMLIFHDELIPCANFFNRKSIWMDVYIAHLMTNMGCSEDNLWMSTTSGTLFMGPDGPSAPYPRSNAIGSIIVPTTVGMLKDDTCLRFFINFGSCFDNIVLDCAHMSGRSTYLDDLIPATAEDHQSKDFDHPNWSSATHYYLRYLWRNRPDHLPMNVVGRFRLDAIYSPSMEAVARWPRGVGSLWKWSEYGREGLVEETVLDDGLTRFQLDLARGQNVHLKTYCNPWKFWRGWLLRSSLVFDAIEVTEGKENFCTFPPLFVGYITKTDLFSPPPVVVLPPNLRIRSIRRLTASRTLCNGEYPVKKNPPTPIYLFLHPLPMSISELVSWMDGDFYFWSFDETGQSRMLKEECEKWGLPVLTVSTYDPVWLHSWPAHVYTALRDWQKARGFDPATSDWARQMGYPELEIVGARKVQGEKKASSSWWEAIVGSGISAVGI</sequence>
<dbReference type="AlphaFoldDB" id="A0A0W0FYB2"/>
<gene>
    <name evidence="1" type="ORF">WG66_6130</name>
</gene>
<accession>A0A0W0FYB2</accession>
<name>A0A0W0FYB2_MONRR</name>
<protein>
    <submittedName>
        <fullName evidence="1">Uncharacterized protein</fullName>
    </submittedName>
</protein>
<evidence type="ECO:0000313" key="1">
    <source>
        <dbReference type="EMBL" id="KTB41297.1"/>
    </source>
</evidence>
<evidence type="ECO:0000313" key="2">
    <source>
        <dbReference type="Proteomes" id="UP000054988"/>
    </source>
</evidence>
<dbReference type="Proteomes" id="UP000054988">
    <property type="component" value="Unassembled WGS sequence"/>
</dbReference>
<organism evidence="1 2">
    <name type="scientific">Moniliophthora roreri</name>
    <name type="common">Frosty pod rot fungus</name>
    <name type="synonym">Monilia roreri</name>
    <dbReference type="NCBI Taxonomy" id="221103"/>
    <lineage>
        <taxon>Eukaryota</taxon>
        <taxon>Fungi</taxon>
        <taxon>Dikarya</taxon>
        <taxon>Basidiomycota</taxon>
        <taxon>Agaricomycotina</taxon>
        <taxon>Agaricomycetes</taxon>
        <taxon>Agaricomycetidae</taxon>
        <taxon>Agaricales</taxon>
        <taxon>Marasmiineae</taxon>
        <taxon>Marasmiaceae</taxon>
        <taxon>Moniliophthora</taxon>
    </lineage>
</organism>
<proteinExistence type="predicted"/>
<dbReference type="EMBL" id="LATX01001497">
    <property type="protein sequence ID" value="KTB41297.1"/>
    <property type="molecule type" value="Genomic_DNA"/>
</dbReference>
<comment type="caution">
    <text evidence="1">The sequence shown here is derived from an EMBL/GenBank/DDBJ whole genome shotgun (WGS) entry which is preliminary data.</text>
</comment>
<reference evidence="1 2" key="1">
    <citation type="submission" date="2015-12" db="EMBL/GenBank/DDBJ databases">
        <title>Draft genome sequence of Moniliophthora roreri, the causal agent of frosty pod rot of cacao.</title>
        <authorList>
            <person name="Aime M.C."/>
            <person name="Diaz-Valderrama J.R."/>
            <person name="Kijpornyongpan T."/>
            <person name="Phillips-Mora W."/>
        </authorList>
    </citation>
    <scope>NUCLEOTIDE SEQUENCE [LARGE SCALE GENOMIC DNA]</scope>
    <source>
        <strain evidence="1 2">MCA 2952</strain>
    </source>
</reference>